<evidence type="ECO:0000256" key="7">
    <source>
        <dbReference type="RuleBase" id="RU363032"/>
    </source>
</evidence>
<dbReference type="EMBL" id="SODA01000001">
    <property type="protein sequence ID" value="TDW07555.1"/>
    <property type="molecule type" value="Genomic_DNA"/>
</dbReference>
<evidence type="ECO:0000256" key="1">
    <source>
        <dbReference type="ARBA" id="ARBA00004651"/>
    </source>
</evidence>
<dbReference type="RefSeq" id="WP_243834214.1">
    <property type="nucleotide sequence ID" value="NZ_QLME01000002.1"/>
</dbReference>
<dbReference type="PANTHER" id="PTHR30151:SF0">
    <property type="entry name" value="ABC TRANSPORTER PERMEASE PROTEIN MJ0413-RELATED"/>
    <property type="match status" value="1"/>
</dbReference>
<evidence type="ECO:0000256" key="5">
    <source>
        <dbReference type="ARBA" id="ARBA00022989"/>
    </source>
</evidence>
<comment type="caution">
    <text evidence="9">The sequence shown here is derived from an EMBL/GenBank/DDBJ whole genome shotgun (WGS) entry which is preliminary data.</text>
</comment>
<evidence type="ECO:0000256" key="3">
    <source>
        <dbReference type="ARBA" id="ARBA00022475"/>
    </source>
</evidence>
<feature type="transmembrane region" description="Helical" evidence="7">
    <location>
        <begin position="6"/>
        <end position="27"/>
    </location>
</feature>
<dbReference type="Gene3D" id="1.10.3720.10">
    <property type="entry name" value="MetI-like"/>
    <property type="match status" value="1"/>
</dbReference>
<keyword evidence="4 7" id="KW-0812">Transmembrane</keyword>
<reference evidence="9 10" key="1">
    <citation type="submission" date="2019-03" db="EMBL/GenBank/DDBJ databases">
        <title>Subsurface microbial communities from deep shales in Ohio and West Virginia, USA.</title>
        <authorList>
            <person name="Wrighton K."/>
        </authorList>
    </citation>
    <scope>NUCLEOTIDE SEQUENCE [LARGE SCALE GENOMIC DNA]</scope>
    <source>
        <strain evidence="9 10">MSL9.2</strain>
    </source>
</reference>
<feature type="domain" description="ABC transmembrane type-1" evidence="8">
    <location>
        <begin position="1"/>
        <end position="185"/>
    </location>
</feature>
<feature type="transmembrane region" description="Helical" evidence="7">
    <location>
        <begin position="132"/>
        <end position="152"/>
    </location>
</feature>
<evidence type="ECO:0000256" key="6">
    <source>
        <dbReference type="ARBA" id="ARBA00023136"/>
    </source>
</evidence>
<keyword evidence="3" id="KW-1003">Cell membrane</keyword>
<dbReference type="Proteomes" id="UP000294697">
    <property type="component" value="Unassembled WGS sequence"/>
</dbReference>
<dbReference type="GO" id="GO:0005886">
    <property type="term" value="C:plasma membrane"/>
    <property type="evidence" value="ECO:0007669"/>
    <property type="project" value="UniProtKB-SubCell"/>
</dbReference>
<keyword evidence="2 7" id="KW-0813">Transport</keyword>
<keyword evidence="5 7" id="KW-1133">Transmembrane helix</keyword>
<gene>
    <name evidence="9" type="ORF">C8C77_10124</name>
</gene>
<evidence type="ECO:0000313" key="9">
    <source>
        <dbReference type="EMBL" id="TDW07555.1"/>
    </source>
</evidence>
<dbReference type="InterPro" id="IPR000515">
    <property type="entry name" value="MetI-like"/>
</dbReference>
<dbReference type="SUPFAM" id="SSF161098">
    <property type="entry name" value="MetI-like"/>
    <property type="match status" value="1"/>
</dbReference>
<dbReference type="GO" id="GO:0055085">
    <property type="term" value="P:transmembrane transport"/>
    <property type="evidence" value="ECO:0007669"/>
    <property type="project" value="InterPro"/>
</dbReference>
<evidence type="ECO:0000313" key="10">
    <source>
        <dbReference type="Proteomes" id="UP000294697"/>
    </source>
</evidence>
<protein>
    <submittedName>
        <fullName evidence="9">NitT/TauT family transport system permease protein</fullName>
    </submittedName>
</protein>
<evidence type="ECO:0000256" key="4">
    <source>
        <dbReference type="ARBA" id="ARBA00022692"/>
    </source>
</evidence>
<organism evidence="9 10">
    <name type="scientific">Halanaerobium saccharolyticum</name>
    <dbReference type="NCBI Taxonomy" id="43595"/>
    <lineage>
        <taxon>Bacteria</taxon>
        <taxon>Bacillati</taxon>
        <taxon>Bacillota</taxon>
        <taxon>Clostridia</taxon>
        <taxon>Halanaerobiales</taxon>
        <taxon>Halanaerobiaceae</taxon>
        <taxon>Halanaerobium</taxon>
    </lineage>
</organism>
<evidence type="ECO:0000259" key="8">
    <source>
        <dbReference type="PROSITE" id="PS50928"/>
    </source>
</evidence>
<dbReference type="PANTHER" id="PTHR30151">
    <property type="entry name" value="ALKANE SULFONATE ABC TRANSPORTER-RELATED, MEMBRANE SUBUNIT"/>
    <property type="match status" value="1"/>
</dbReference>
<sequence length="206" mass="23099">MLASLRRIVFGVGSAFIVAVPAGLMIGRFKVLDSYLAPFIYLAYPIPKIAFLPIVLLFFGLGDLAKVFLIALIVFFQILVHTRDAAKSIDQKLILSVKSLGVSKVQLFWHLILPASLPRIFTAIRISLGTAVAVLFFTETFATSEGLGFFIMDAWTRVNYSEMFAGIMALSFLGLILFLIIDFIERLVCPWIFLEEKKNKELTKKK</sequence>
<evidence type="ECO:0000256" key="2">
    <source>
        <dbReference type="ARBA" id="ARBA00022448"/>
    </source>
</evidence>
<feature type="transmembrane region" description="Helical" evidence="7">
    <location>
        <begin position="39"/>
        <end position="61"/>
    </location>
</feature>
<dbReference type="InterPro" id="IPR035906">
    <property type="entry name" value="MetI-like_sf"/>
</dbReference>
<comment type="subcellular location">
    <subcellularLocation>
        <location evidence="1 7">Cell membrane</location>
        <topology evidence="1 7">Multi-pass membrane protein</topology>
    </subcellularLocation>
</comment>
<keyword evidence="6 7" id="KW-0472">Membrane</keyword>
<accession>A0A4R7ZEJ7</accession>
<feature type="transmembrane region" description="Helical" evidence="7">
    <location>
        <begin position="164"/>
        <end position="184"/>
    </location>
</feature>
<comment type="similarity">
    <text evidence="7">Belongs to the binding-protein-dependent transport system permease family.</text>
</comment>
<proteinExistence type="inferred from homology"/>
<dbReference type="PROSITE" id="PS50928">
    <property type="entry name" value="ABC_TM1"/>
    <property type="match status" value="1"/>
</dbReference>
<name>A0A4R7ZEJ7_9FIRM</name>
<dbReference type="CDD" id="cd06261">
    <property type="entry name" value="TM_PBP2"/>
    <property type="match status" value="1"/>
</dbReference>
<dbReference type="AlphaFoldDB" id="A0A4R7ZEJ7"/>
<dbReference type="Pfam" id="PF00528">
    <property type="entry name" value="BPD_transp_1"/>
    <property type="match status" value="1"/>
</dbReference>